<evidence type="ECO:0000313" key="2">
    <source>
        <dbReference type="Proteomes" id="UP000610746"/>
    </source>
</evidence>
<dbReference type="Proteomes" id="UP000610746">
    <property type="component" value="Unassembled WGS sequence"/>
</dbReference>
<sequence length="262" mass="30135">MSNEKEPKELIETFDNLVTLDKMKGNSFVLSCGSGCAMTYIAKQAEKNLQNVKVKFNVDVYIDETLSESYNESYVFYYDSSNQLKNIKRVGEKEDFLSSQSINGQNSFKKFADDLSTMLYGKKSSAIQENENVINLPIVGSKIEILDYPVPAKYNNINIDGEIPSSLLEINENIFIIWFEGDTERWYLVTFKNNKMFDKLLIGKSETVETENGTTDNYIDFKIEKNFLITLNYSSGKNVDSSIIQKTEKYQIDKTNYKIKRL</sequence>
<organism evidence="1 2">
    <name type="scientific">Frigoriflavimonas asaccharolytica</name>
    <dbReference type="NCBI Taxonomy" id="2735899"/>
    <lineage>
        <taxon>Bacteria</taxon>
        <taxon>Pseudomonadati</taxon>
        <taxon>Bacteroidota</taxon>
        <taxon>Flavobacteriia</taxon>
        <taxon>Flavobacteriales</taxon>
        <taxon>Weeksellaceae</taxon>
        <taxon>Frigoriflavimonas</taxon>
    </lineage>
</organism>
<dbReference type="RefSeq" id="WP_173780602.1">
    <property type="nucleotide sequence ID" value="NZ_JABSNO010000041.1"/>
</dbReference>
<dbReference type="EMBL" id="JABSNO010000041">
    <property type="protein sequence ID" value="NRS94071.1"/>
    <property type="molecule type" value="Genomic_DNA"/>
</dbReference>
<dbReference type="AlphaFoldDB" id="A0A8J8GAR8"/>
<reference evidence="1" key="1">
    <citation type="submission" date="2020-05" db="EMBL/GenBank/DDBJ databases">
        <title>Genomic Encyclopedia of Type Strains, Phase IV (KMG-V): Genome sequencing to study the core and pangenomes of soil and plant-associated prokaryotes.</title>
        <authorList>
            <person name="Whitman W."/>
        </authorList>
    </citation>
    <scope>NUCLEOTIDE SEQUENCE</scope>
    <source>
        <strain evidence="1">16F</strain>
    </source>
</reference>
<proteinExistence type="predicted"/>
<evidence type="ECO:0000313" key="1">
    <source>
        <dbReference type="EMBL" id="NRS94071.1"/>
    </source>
</evidence>
<comment type="caution">
    <text evidence="1">The sequence shown here is derived from an EMBL/GenBank/DDBJ whole genome shotgun (WGS) entry which is preliminary data.</text>
</comment>
<keyword evidence="2" id="KW-1185">Reference proteome</keyword>
<protein>
    <submittedName>
        <fullName evidence="1">Uncharacterized protein</fullName>
    </submittedName>
</protein>
<accession>A0A8J8GAR8</accession>
<gene>
    <name evidence="1" type="ORF">HNQ03_003171</name>
</gene>
<name>A0A8J8GAR8_9FLAO</name>